<dbReference type="Proteomes" id="UP000830326">
    <property type="component" value="Chromosome"/>
</dbReference>
<protein>
    <recommendedName>
        <fullName evidence="3">Spore coat protein</fullName>
    </recommendedName>
</protein>
<name>A0ABY4HE62_9BACI</name>
<evidence type="ECO:0008006" key="3">
    <source>
        <dbReference type="Google" id="ProtNLM"/>
    </source>
</evidence>
<evidence type="ECO:0000313" key="2">
    <source>
        <dbReference type="Proteomes" id="UP000830326"/>
    </source>
</evidence>
<organism evidence="1 2">
    <name type="scientific">Halobacillus amylolyticus</name>
    <dbReference type="NCBI Taxonomy" id="2932259"/>
    <lineage>
        <taxon>Bacteria</taxon>
        <taxon>Bacillati</taxon>
        <taxon>Bacillota</taxon>
        <taxon>Bacilli</taxon>
        <taxon>Bacillales</taxon>
        <taxon>Bacillaceae</taxon>
        <taxon>Halobacillus</taxon>
    </lineage>
</organism>
<reference evidence="1" key="1">
    <citation type="submission" date="2022-04" db="EMBL/GenBank/DDBJ databases">
        <title>Halobacillus sp. isolated from saltern.</title>
        <authorList>
            <person name="Won M."/>
            <person name="Lee C.-M."/>
            <person name="Woen H.-Y."/>
            <person name="Kwon S.-W."/>
        </authorList>
    </citation>
    <scope>NUCLEOTIDE SEQUENCE</scope>
    <source>
        <strain evidence="1">SSHM10-5</strain>
    </source>
</reference>
<proteinExistence type="predicted"/>
<dbReference type="RefSeq" id="WP_245031899.1">
    <property type="nucleotide sequence ID" value="NZ_CP095075.1"/>
</dbReference>
<dbReference type="EMBL" id="CP095075">
    <property type="protein sequence ID" value="UOR11690.1"/>
    <property type="molecule type" value="Genomic_DNA"/>
</dbReference>
<sequence length="175" mass="19764">MTLPATDLGLMAEHLAAHKGMINKLKRYYSTVSITALKKIISLQVNTMSAHVRVMLTLINPNHGGYVEVPPLHYMKNSPSADAFDQNLGSDNKWIALEAHAAAKSMATTNFTSALLMKDTNVKYAHIEMALQQVTLQEMYAEVIKGREWSFVPHVSVDDQINTYQHYQNLFYEHK</sequence>
<keyword evidence="2" id="KW-1185">Reference proteome</keyword>
<evidence type="ECO:0000313" key="1">
    <source>
        <dbReference type="EMBL" id="UOR11690.1"/>
    </source>
</evidence>
<accession>A0ABY4HE62</accession>
<gene>
    <name evidence="1" type="ORF">MUO15_19310</name>
</gene>